<accession>A0A6P5TDM8</accession>
<dbReference type="PANTHER" id="PTHR31896:SF39">
    <property type="entry name" value="PROTEIN ENHANCED PSEUDOMONAS SUSCEPTIBILITY 1-LIKE"/>
    <property type="match status" value="1"/>
</dbReference>
<dbReference type="GO" id="GO:0016740">
    <property type="term" value="F:transferase activity"/>
    <property type="evidence" value="ECO:0007669"/>
    <property type="project" value="UniProtKB-KW"/>
</dbReference>
<dbReference type="InterPro" id="IPR051283">
    <property type="entry name" value="Sec_Metabolite_Acyltrans"/>
</dbReference>
<evidence type="ECO:0000313" key="2">
    <source>
        <dbReference type="Proteomes" id="UP000515124"/>
    </source>
</evidence>
<keyword evidence="1" id="KW-0808">Transferase</keyword>
<dbReference type="Pfam" id="PF02458">
    <property type="entry name" value="Transferase"/>
    <property type="match status" value="1"/>
</dbReference>
<dbReference type="Gene3D" id="3.30.559.10">
    <property type="entry name" value="Chloramphenicol acetyltransferase-like domain"/>
    <property type="match status" value="2"/>
</dbReference>
<dbReference type="RefSeq" id="XP_021825202.1">
    <property type="nucleotide sequence ID" value="XM_021969510.1"/>
</dbReference>
<keyword evidence="2" id="KW-1185">Reference proteome</keyword>
<gene>
    <name evidence="3" type="primary">LOC110766220</name>
</gene>
<dbReference type="Proteomes" id="UP000515124">
    <property type="component" value="Unplaced"/>
</dbReference>
<name>A0A6P5TDM8_PRUAV</name>
<dbReference type="AlphaFoldDB" id="A0A6P5TDM8"/>
<organism evidence="2 3">
    <name type="scientific">Prunus avium</name>
    <name type="common">Cherry</name>
    <name type="synonym">Cerasus avium</name>
    <dbReference type="NCBI Taxonomy" id="42229"/>
    <lineage>
        <taxon>Eukaryota</taxon>
        <taxon>Viridiplantae</taxon>
        <taxon>Streptophyta</taxon>
        <taxon>Embryophyta</taxon>
        <taxon>Tracheophyta</taxon>
        <taxon>Spermatophyta</taxon>
        <taxon>Magnoliopsida</taxon>
        <taxon>eudicotyledons</taxon>
        <taxon>Gunneridae</taxon>
        <taxon>Pentapetalae</taxon>
        <taxon>rosids</taxon>
        <taxon>fabids</taxon>
        <taxon>Rosales</taxon>
        <taxon>Rosaceae</taxon>
        <taxon>Amygdaloideae</taxon>
        <taxon>Amygdaleae</taxon>
        <taxon>Prunus</taxon>
    </lineage>
</organism>
<reference evidence="3" key="1">
    <citation type="submission" date="2025-08" db="UniProtKB">
        <authorList>
            <consortium name="RefSeq"/>
        </authorList>
    </citation>
    <scope>IDENTIFICATION</scope>
</reference>
<dbReference type="KEGG" id="pavi:110766220"/>
<dbReference type="PANTHER" id="PTHR31896">
    <property type="entry name" value="FAMILY REGULATORY PROTEIN, PUTATIVE (AFU_ORTHOLOGUE AFUA_3G14730)-RELATED"/>
    <property type="match status" value="1"/>
</dbReference>
<dbReference type="InterPro" id="IPR023213">
    <property type="entry name" value="CAT-like_dom_sf"/>
</dbReference>
<sequence length="454" mass="50320">MTQIRHISTSTIRLTNHNDQLNHRIESIKLTPWDLRYLEIDYVQKGILFNKPAEEEHSNGLVQHLKASLSLALNVFYPLAGRLAVTENEDKTTTCISIDCNGAGSHFVHAAGDGVKVAEVLNPIYIPDHVVCNLFPLNAVRCYEGVSKPLLAVQVTELVDGIFIGCSINHVAADGTSFWHFLNTWSEIARTGTDSDIISQPRPVFGRHEFYDGLIDLPIRLPFPCNEIMSKQHMAAPPSDSSQRAVFHFSKEKVAELKAKANAEMGTNNISSLQSLMAHIWRATTRGRRFHPNQEVSYLIAAGLRQRLKQMLPKEYFGNAVLGVTVRSTAGELMQHGLGWAASQINKAIASLTAEQVSKYLENWVKAPTFPSVLWDPKSVVVLTGSSPRFNVYGNDFGWGRPVAVRSRASNNMNGKFTVFPGAEEGSIDFEACLLPETLQAMLDDAEFMESVIT</sequence>
<evidence type="ECO:0000256" key="1">
    <source>
        <dbReference type="ARBA" id="ARBA00022679"/>
    </source>
</evidence>
<dbReference type="GeneID" id="110766220"/>
<protein>
    <submittedName>
        <fullName evidence="3">Uncharacterized acetyltransferase At3g50280-like</fullName>
    </submittedName>
</protein>
<evidence type="ECO:0000313" key="3">
    <source>
        <dbReference type="RefSeq" id="XP_021825202.1"/>
    </source>
</evidence>
<proteinExistence type="predicted"/>